<reference evidence="2 3" key="1">
    <citation type="submission" date="2018-11" db="EMBL/GenBank/DDBJ databases">
        <authorList>
            <person name="Lopez-Roques C."/>
            <person name="Donnadieu C."/>
            <person name="Bouchez O."/>
            <person name="Klopp C."/>
            <person name="Cabau C."/>
            <person name="Zahm M."/>
        </authorList>
    </citation>
    <scope>NUCLEOTIDE SEQUENCE [LARGE SCALE GENOMIC DNA]</scope>
    <source>
        <strain evidence="2">RS831</strain>
        <tissue evidence="2">Whole body</tissue>
    </source>
</reference>
<dbReference type="SUPFAM" id="SSF56219">
    <property type="entry name" value="DNase I-like"/>
    <property type="match status" value="1"/>
</dbReference>
<dbReference type="PANTHER" id="PTHR46670">
    <property type="entry name" value="ENDO/EXONUCLEASE/PHOSPHATASE DOMAIN-CONTAINING PROTEIN"/>
    <property type="match status" value="1"/>
</dbReference>
<sequence length="418" mass="47819">MRLILCVVNCLSAVNKTFILKDFFNAQNLDFLGIVESWIPPAQSGALLELLPDDCLCFNVPRSVGRGGGLICVFKSHFNFRHLTPPLLVDSFEFCLFDLGPSSTFLGLLLYRPPKFNANFLADFTELLYTFMPRYDHVLIMGDFNIHVCCPDKPLVKDFFNVLDSFNLVQWVSDPTHSHGHVLDLVLSFGFPVTSVETVETAFSDHSAVLFDLVLPFRIIPKPAPLRWVRGLNDEKAAEFCAEFSFKWPNLYSSPITTDSFLLQFELMCAEILDAVAPFICKKTRCMPEPWISEEIRTLRRDCRKAERKFKTDRLQISHDLLRDKLFLYNEAVKRARRQFYSDMITSASGDQRTLFKTLGSLLDSDTSGNLVQSSVEICEKFCVFFIDKVTSISQVLNQLVLLLMFYQLGFLRKSLQL</sequence>
<dbReference type="InterPro" id="IPR005135">
    <property type="entry name" value="Endo/exonuclease/phosphatase"/>
</dbReference>
<dbReference type="AlphaFoldDB" id="A0A437CBT1"/>
<protein>
    <recommendedName>
        <fullName evidence="1">Endonuclease/exonuclease/phosphatase domain-containing protein</fullName>
    </recommendedName>
</protein>
<keyword evidence="3" id="KW-1185">Reference proteome</keyword>
<evidence type="ECO:0000259" key="1">
    <source>
        <dbReference type="Pfam" id="PF03372"/>
    </source>
</evidence>
<dbReference type="Gene3D" id="3.60.10.10">
    <property type="entry name" value="Endonuclease/exonuclease/phosphatase"/>
    <property type="match status" value="1"/>
</dbReference>
<dbReference type="Proteomes" id="UP000283210">
    <property type="component" value="Chromosome 18"/>
</dbReference>
<dbReference type="PANTHER" id="PTHR46670:SF3">
    <property type="entry name" value="ENDONUCLEASE_EXONUCLEASE_PHOSPHATASE DOMAIN-CONTAINING PROTEIN"/>
    <property type="match status" value="1"/>
</dbReference>
<dbReference type="EMBL" id="CM012454">
    <property type="protein sequence ID" value="RVE60245.1"/>
    <property type="molecule type" value="Genomic_DNA"/>
</dbReference>
<evidence type="ECO:0000313" key="2">
    <source>
        <dbReference type="EMBL" id="RVE60245.1"/>
    </source>
</evidence>
<feature type="domain" description="Endonuclease/exonuclease/phosphatase" evidence="1">
    <location>
        <begin position="19"/>
        <end position="206"/>
    </location>
</feature>
<dbReference type="OrthoDB" id="419189at2759"/>
<name>A0A437CBT1_ORYJA</name>
<evidence type="ECO:0000313" key="3">
    <source>
        <dbReference type="Proteomes" id="UP000283210"/>
    </source>
</evidence>
<dbReference type="Pfam" id="PF03372">
    <property type="entry name" value="Exo_endo_phos"/>
    <property type="match status" value="1"/>
</dbReference>
<accession>A0A437CBT1</accession>
<organism evidence="2 3">
    <name type="scientific">Oryzias javanicus</name>
    <name type="common">Javanese ricefish</name>
    <name type="synonym">Aplocheilus javanicus</name>
    <dbReference type="NCBI Taxonomy" id="123683"/>
    <lineage>
        <taxon>Eukaryota</taxon>
        <taxon>Metazoa</taxon>
        <taxon>Chordata</taxon>
        <taxon>Craniata</taxon>
        <taxon>Vertebrata</taxon>
        <taxon>Euteleostomi</taxon>
        <taxon>Actinopterygii</taxon>
        <taxon>Neopterygii</taxon>
        <taxon>Teleostei</taxon>
        <taxon>Neoteleostei</taxon>
        <taxon>Acanthomorphata</taxon>
        <taxon>Ovalentaria</taxon>
        <taxon>Atherinomorphae</taxon>
        <taxon>Beloniformes</taxon>
        <taxon>Adrianichthyidae</taxon>
        <taxon>Oryziinae</taxon>
        <taxon>Oryzias</taxon>
    </lineage>
</organism>
<reference evidence="2 3" key="2">
    <citation type="submission" date="2019-01" db="EMBL/GenBank/DDBJ databases">
        <title>A chromosome length genome reference of the Java medaka (oryzias javanicus).</title>
        <authorList>
            <person name="Herpin A."/>
            <person name="Takehana Y."/>
            <person name="Naruse K."/>
            <person name="Ansai S."/>
            <person name="Kawaguchi M."/>
        </authorList>
    </citation>
    <scope>NUCLEOTIDE SEQUENCE [LARGE SCALE GENOMIC DNA]</scope>
    <source>
        <strain evidence="2">RS831</strain>
        <tissue evidence="2">Whole body</tissue>
    </source>
</reference>
<dbReference type="GO" id="GO:0003824">
    <property type="term" value="F:catalytic activity"/>
    <property type="evidence" value="ECO:0007669"/>
    <property type="project" value="InterPro"/>
</dbReference>
<dbReference type="InterPro" id="IPR036691">
    <property type="entry name" value="Endo/exonu/phosph_ase_sf"/>
</dbReference>
<gene>
    <name evidence="2" type="ORF">OJAV_G00179030</name>
</gene>
<proteinExistence type="predicted"/>